<gene>
    <name evidence="2" type="ORF">OS493_013554</name>
</gene>
<proteinExistence type="predicted"/>
<dbReference type="SMART" id="SM00231">
    <property type="entry name" value="FA58C"/>
    <property type="match status" value="1"/>
</dbReference>
<keyword evidence="3" id="KW-1185">Reference proteome</keyword>
<dbReference type="PANTHER" id="PTHR24543:SF335">
    <property type="entry name" value="EGF-LIKE REPEAT AND DISCOIDIN I-LIKE DOMAIN-CONTAINING PROTEIN 3"/>
    <property type="match status" value="1"/>
</dbReference>
<dbReference type="SUPFAM" id="SSF49785">
    <property type="entry name" value="Galactose-binding domain-like"/>
    <property type="match status" value="2"/>
</dbReference>
<dbReference type="InterPro" id="IPR008979">
    <property type="entry name" value="Galactose-bd-like_sf"/>
</dbReference>
<dbReference type="AlphaFoldDB" id="A0A9X0A2C5"/>
<comment type="caution">
    <text evidence="2">The sequence shown here is derived from an EMBL/GenBank/DDBJ whole genome shotgun (WGS) entry which is preliminary data.</text>
</comment>
<evidence type="ECO:0000259" key="1">
    <source>
        <dbReference type="PROSITE" id="PS50022"/>
    </source>
</evidence>
<dbReference type="PROSITE" id="PS50022">
    <property type="entry name" value="FA58C_3"/>
    <property type="match status" value="1"/>
</dbReference>
<dbReference type="OrthoDB" id="5989032at2759"/>
<name>A0A9X0A2C5_9CNID</name>
<evidence type="ECO:0000313" key="3">
    <source>
        <dbReference type="Proteomes" id="UP001163046"/>
    </source>
</evidence>
<reference evidence="2" key="1">
    <citation type="submission" date="2023-01" db="EMBL/GenBank/DDBJ databases">
        <title>Genome assembly of the deep-sea coral Lophelia pertusa.</title>
        <authorList>
            <person name="Herrera S."/>
            <person name="Cordes E."/>
        </authorList>
    </citation>
    <scope>NUCLEOTIDE SEQUENCE</scope>
    <source>
        <strain evidence="2">USNM1676648</strain>
        <tissue evidence="2">Polyp</tissue>
    </source>
</reference>
<evidence type="ECO:0000313" key="2">
    <source>
        <dbReference type="EMBL" id="KAJ7392182.1"/>
    </source>
</evidence>
<dbReference type="Pfam" id="PF00754">
    <property type="entry name" value="F5_F8_type_C"/>
    <property type="match status" value="1"/>
</dbReference>
<feature type="non-terminal residue" evidence="2">
    <location>
        <position position="1"/>
    </location>
</feature>
<dbReference type="PROSITE" id="PS01286">
    <property type="entry name" value="FA58C_2"/>
    <property type="match status" value="1"/>
</dbReference>
<feature type="domain" description="F5/8 type C" evidence="1">
    <location>
        <begin position="3"/>
        <end position="185"/>
    </location>
</feature>
<dbReference type="PANTHER" id="PTHR24543">
    <property type="entry name" value="MULTICOPPER OXIDASE-RELATED"/>
    <property type="match status" value="1"/>
</dbReference>
<dbReference type="Gene3D" id="2.60.120.260">
    <property type="entry name" value="Galactose-binding domain-like"/>
    <property type="match status" value="2"/>
</dbReference>
<dbReference type="InterPro" id="IPR000421">
    <property type="entry name" value="FA58C"/>
</dbReference>
<protein>
    <recommendedName>
        <fullName evidence="1">F5/8 type C domain-containing protein</fullName>
    </recommendedName>
</protein>
<dbReference type="EMBL" id="MU825402">
    <property type="protein sequence ID" value="KAJ7392182.1"/>
    <property type="molecule type" value="Genomic_DNA"/>
</dbReference>
<accession>A0A9X0A2C5</accession>
<dbReference type="Proteomes" id="UP001163046">
    <property type="component" value="Unassembled WGS sequence"/>
</dbReference>
<organism evidence="2 3">
    <name type="scientific">Desmophyllum pertusum</name>
    <dbReference type="NCBI Taxonomy" id="174260"/>
    <lineage>
        <taxon>Eukaryota</taxon>
        <taxon>Metazoa</taxon>
        <taxon>Cnidaria</taxon>
        <taxon>Anthozoa</taxon>
        <taxon>Hexacorallia</taxon>
        <taxon>Scleractinia</taxon>
        <taxon>Caryophylliina</taxon>
        <taxon>Caryophylliidae</taxon>
        <taxon>Desmophyllum</taxon>
    </lineage>
</organism>
<sequence>RSCFLPLGMESGHLPDSAISASTYHDASYIPQFSRLNKIPAKVWMDPIGPGTDSLMDILRFLEETSTATLQFTILFIHQFKPNTFGFTSRHGKVIRVRERKFMAARKITLCDVSIVSFFFKSSYLAGSYWVQHTARGKKKVFRGNFDRDSMVVDQIFPPFHARFVRIHPLTWNSHICMRVELYGCPIKGI</sequence>